<reference evidence="2 3" key="1">
    <citation type="submission" date="2023-04" db="EMBL/GenBank/DDBJ databases">
        <title>Genome of Basidiobolus ranarum AG-B5.</title>
        <authorList>
            <person name="Stajich J.E."/>
            <person name="Carter-House D."/>
            <person name="Gryganskyi A."/>
        </authorList>
    </citation>
    <scope>NUCLEOTIDE SEQUENCE [LARGE SCALE GENOMIC DNA]</scope>
    <source>
        <strain evidence="2 3">AG-B5</strain>
    </source>
</reference>
<feature type="transmembrane region" description="Helical" evidence="1">
    <location>
        <begin position="251"/>
        <end position="270"/>
    </location>
</feature>
<keyword evidence="1" id="KW-0812">Transmembrane</keyword>
<evidence type="ECO:0008006" key="4">
    <source>
        <dbReference type="Google" id="ProtNLM"/>
    </source>
</evidence>
<keyword evidence="1" id="KW-0472">Membrane</keyword>
<feature type="transmembrane region" description="Helical" evidence="1">
    <location>
        <begin position="209"/>
        <end position="231"/>
    </location>
</feature>
<proteinExistence type="predicted"/>
<dbReference type="EMBL" id="JASJQH010000596">
    <property type="protein sequence ID" value="KAK9763616.1"/>
    <property type="molecule type" value="Genomic_DNA"/>
</dbReference>
<feature type="transmembrane region" description="Helical" evidence="1">
    <location>
        <begin position="148"/>
        <end position="171"/>
    </location>
</feature>
<keyword evidence="1" id="KW-1133">Transmembrane helix</keyword>
<comment type="caution">
    <text evidence="2">The sequence shown here is derived from an EMBL/GenBank/DDBJ whole genome shotgun (WGS) entry which is preliminary data.</text>
</comment>
<evidence type="ECO:0000313" key="2">
    <source>
        <dbReference type="EMBL" id="KAK9763616.1"/>
    </source>
</evidence>
<feature type="transmembrane region" description="Helical" evidence="1">
    <location>
        <begin position="113"/>
        <end position="136"/>
    </location>
</feature>
<sequence length="335" mass="37437">MLSATNKVPITLCALSAFASLTVLVCIVGVYVYRRSLADRVSFRLTALVALADLLAHLSDISAYLSNNRKSYAIATSLNLSFLLLSFLYTLMITLNLQIVLIHNRRSVSRLEWIYIVVPAIISFTFLLLAWVYLPFYINNVDYYPLDFLTIGIVALCPLTILYSIVVSSILGWKLTKVRKQVALSSGAKASTTSGSFSSKTVQRAVIRILLYPVSLIVVGIPLTTFLLMRIFKSLQDAQQWALVFDYTKALLGLFNGLPFIFDPTLYVCFQAIRKDWTDRYEAESGSSTLASGSLRRWVIKTVIINPQKNQTVGENSSQGRCSSNSEDKEIIRLL</sequence>
<evidence type="ECO:0000256" key="1">
    <source>
        <dbReference type="SAM" id="Phobius"/>
    </source>
</evidence>
<accession>A0ABR2WQA4</accession>
<feature type="transmembrane region" description="Helical" evidence="1">
    <location>
        <begin position="12"/>
        <end position="33"/>
    </location>
</feature>
<evidence type="ECO:0000313" key="3">
    <source>
        <dbReference type="Proteomes" id="UP001479436"/>
    </source>
</evidence>
<dbReference type="Proteomes" id="UP001479436">
    <property type="component" value="Unassembled WGS sequence"/>
</dbReference>
<gene>
    <name evidence="2" type="ORF">K7432_009553</name>
</gene>
<feature type="transmembrane region" description="Helical" evidence="1">
    <location>
        <begin position="78"/>
        <end position="101"/>
    </location>
</feature>
<organism evidence="2 3">
    <name type="scientific">Basidiobolus ranarum</name>
    <dbReference type="NCBI Taxonomy" id="34480"/>
    <lineage>
        <taxon>Eukaryota</taxon>
        <taxon>Fungi</taxon>
        <taxon>Fungi incertae sedis</taxon>
        <taxon>Zoopagomycota</taxon>
        <taxon>Entomophthoromycotina</taxon>
        <taxon>Basidiobolomycetes</taxon>
        <taxon>Basidiobolales</taxon>
        <taxon>Basidiobolaceae</taxon>
        <taxon>Basidiobolus</taxon>
    </lineage>
</organism>
<feature type="transmembrane region" description="Helical" evidence="1">
    <location>
        <begin position="45"/>
        <end position="66"/>
    </location>
</feature>
<name>A0ABR2WQA4_9FUNG</name>
<keyword evidence="3" id="KW-1185">Reference proteome</keyword>
<protein>
    <recommendedName>
        <fullName evidence="4">G-protein coupled receptors family 1 profile domain-containing protein</fullName>
    </recommendedName>
</protein>